<dbReference type="RefSeq" id="WP_316557861.1">
    <property type="nucleotide sequence ID" value="NZ_CP131059.1"/>
</dbReference>
<dbReference type="InterPro" id="IPR010982">
    <property type="entry name" value="Lambda_DNA-bd_dom_sf"/>
</dbReference>
<dbReference type="Gene3D" id="1.10.260.40">
    <property type="entry name" value="lambda repressor-like DNA-binding domains"/>
    <property type="match status" value="1"/>
</dbReference>
<dbReference type="AlphaFoldDB" id="A0AA96UYB8"/>
<dbReference type="EMBL" id="CP131059">
    <property type="protein sequence ID" value="WNY22886.1"/>
    <property type="molecule type" value="Genomic_DNA"/>
</dbReference>
<dbReference type="InterPro" id="IPR001387">
    <property type="entry name" value="Cro/C1-type_HTH"/>
</dbReference>
<proteinExistence type="predicted"/>
<protein>
    <recommendedName>
        <fullName evidence="2">HTH cro/C1-type domain-containing protein</fullName>
    </recommendedName>
</protein>
<dbReference type="SUPFAM" id="SSF51182">
    <property type="entry name" value="RmlC-like cupins"/>
    <property type="match status" value="1"/>
</dbReference>
<dbReference type="GO" id="GO:0003700">
    <property type="term" value="F:DNA-binding transcription factor activity"/>
    <property type="evidence" value="ECO:0007669"/>
    <property type="project" value="TreeGrafter"/>
</dbReference>
<dbReference type="GO" id="GO:0005829">
    <property type="term" value="C:cytosol"/>
    <property type="evidence" value="ECO:0007669"/>
    <property type="project" value="TreeGrafter"/>
</dbReference>
<sequence>MADDKNIGTKIRSIRESKQMSVEELAERSQLSIEQISNIENDTNVPSLAPLIKIARALGVRLGTFLDDNENLGPAVSRKDEAIETIHTSNAEKKTASLNNFFALASQKSGRSMEPFFIEINAVDDGTLEMSAHEGEEFIYVLEGSLKVIYGKDTYILSAGDSIYYDSIVSHLVCAADERGAKIVATVYAPA</sequence>
<dbReference type="KEGG" id="mehf:MmiHf6_01780"/>
<dbReference type="InterPro" id="IPR013096">
    <property type="entry name" value="Cupin_2"/>
</dbReference>
<evidence type="ECO:0000313" key="3">
    <source>
        <dbReference type="EMBL" id="WNY22886.1"/>
    </source>
</evidence>
<dbReference type="PROSITE" id="PS50943">
    <property type="entry name" value="HTH_CROC1"/>
    <property type="match status" value="1"/>
</dbReference>
<dbReference type="Pfam" id="PF07883">
    <property type="entry name" value="Cupin_2"/>
    <property type="match status" value="1"/>
</dbReference>
<evidence type="ECO:0000313" key="4">
    <source>
        <dbReference type="Proteomes" id="UP001302978"/>
    </source>
</evidence>
<dbReference type="InterPro" id="IPR014710">
    <property type="entry name" value="RmlC-like_jellyroll"/>
</dbReference>
<dbReference type="InterPro" id="IPR011051">
    <property type="entry name" value="RmlC_Cupin_sf"/>
</dbReference>
<evidence type="ECO:0000259" key="2">
    <source>
        <dbReference type="PROSITE" id="PS50943"/>
    </source>
</evidence>
<dbReference type="PANTHER" id="PTHR46797">
    <property type="entry name" value="HTH-TYPE TRANSCRIPTIONAL REGULATOR"/>
    <property type="match status" value="1"/>
</dbReference>
<feature type="domain" description="HTH cro/C1-type" evidence="2">
    <location>
        <begin position="11"/>
        <end position="65"/>
    </location>
</feature>
<dbReference type="GO" id="GO:0003677">
    <property type="term" value="F:DNA binding"/>
    <property type="evidence" value="ECO:0007669"/>
    <property type="project" value="UniProtKB-KW"/>
</dbReference>
<reference evidence="3 4" key="1">
    <citation type="submission" date="2023-07" db="EMBL/GenBank/DDBJ databases">
        <title>Closed genoem sequence of Methanomicrococcus sp. Hf6.</title>
        <authorList>
            <person name="Poehlein A."/>
            <person name="Protasov E."/>
            <person name="Platt K."/>
            <person name="Reeh H."/>
            <person name="Daniel R."/>
            <person name="Brune A."/>
        </authorList>
    </citation>
    <scope>NUCLEOTIDE SEQUENCE [LARGE SCALE GENOMIC DNA]</scope>
    <source>
        <strain evidence="3 4">Hf6</strain>
    </source>
</reference>
<evidence type="ECO:0000256" key="1">
    <source>
        <dbReference type="ARBA" id="ARBA00023125"/>
    </source>
</evidence>
<accession>A0AA96UYB8</accession>
<name>A0AA96UYB8_9EURY</name>
<dbReference type="InterPro" id="IPR050807">
    <property type="entry name" value="TransReg_Diox_bact_type"/>
</dbReference>
<dbReference type="CDD" id="cd02209">
    <property type="entry name" value="cupin_XRE_C"/>
    <property type="match status" value="1"/>
</dbReference>
<dbReference type="GeneID" id="85194620"/>
<dbReference type="CDD" id="cd00093">
    <property type="entry name" value="HTH_XRE"/>
    <property type="match status" value="1"/>
</dbReference>
<organism evidence="3 4">
    <name type="scientific">Methanimicrococcus hongohii</name>
    <dbReference type="NCBI Taxonomy" id="3028295"/>
    <lineage>
        <taxon>Archaea</taxon>
        <taxon>Methanobacteriati</taxon>
        <taxon>Methanobacteriota</taxon>
        <taxon>Stenosarchaea group</taxon>
        <taxon>Methanomicrobia</taxon>
        <taxon>Methanosarcinales</taxon>
        <taxon>Methanosarcinaceae</taxon>
        <taxon>Methanimicrococcus</taxon>
    </lineage>
</organism>
<dbReference type="SUPFAM" id="SSF47413">
    <property type="entry name" value="lambda repressor-like DNA-binding domains"/>
    <property type="match status" value="1"/>
</dbReference>
<dbReference type="Proteomes" id="UP001302978">
    <property type="component" value="Chromosome"/>
</dbReference>
<dbReference type="Pfam" id="PF01381">
    <property type="entry name" value="HTH_3"/>
    <property type="match status" value="1"/>
</dbReference>
<keyword evidence="4" id="KW-1185">Reference proteome</keyword>
<dbReference type="PANTHER" id="PTHR46797:SF19">
    <property type="entry name" value="BLL2473 PROTEIN"/>
    <property type="match status" value="1"/>
</dbReference>
<dbReference type="Gene3D" id="2.60.120.10">
    <property type="entry name" value="Jelly Rolls"/>
    <property type="match status" value="1"/>
</dbReference>
<keyword evidence="1" id="KW-0238">DNA-binding</keyword>
<dbReference type="SMART" id="SM00530">
    <property type="entry name" value="HTH_XRE"/>
    <property type="match status" value="1"/>
</dbReference>
<gene>
    <name evidence="3" type="ORF">MmiHf6_01780</name>
</gene>